<evidence type="ECO:0000256" key="1">
    <source>
        <dbReference type="ARBA" id="ARBA00007177"/>
    </source>
</evidence>
<reference evidence="3" key="1">
    <citation type="submission" date="2021-03" db="EMBL/GenBank/DDBJ databases">
        <title>Draft genome sequence of rust myrtle Austropuccinia psidii MF-1, a brazilian biotype.</title>
        <authorList>
            <person name="Quecine M.C."/>
            <person name="Pachon D.M.R."/>
            <person name="Bonatelli M.L."/>
            <person name="Correr F.H."/>
            <person name="Franceschini L.M."/>
            <person name="Leite T.F."/>
            <person name="Margarido G.R.A."/>
            <person name="Almeida C.A."/>
            <person name="Ferrarezi J.A."/>
            <person name="Labate C.A."/>
        </authorList>
    </citation>
    <scope>NUCLEOTIDE SEQUENCE</scope>
    <source>
        <strain evidence="3">MF-1</strain>
    </source>
</reference>
<sequence length="380" mass="43151">MSARSMLSWSDQSEKIDTQSIHASPCLPGNGILKITSNHSSIKHADLQHRISFPIIQYKYPLKLLISRAFYNRNHNTQIGVVHILNYGGGLVHGDHLSIEIYLESHCQLLCLSQGSTKVFKNSLLSAKSHHLNQESLYPNSSQKNSIGLADSTKQTIYSKIGSHSTLLMLPSYVTCFRDSNFIQKQSFHLQDLTSSLVCLDWFTSGRSSSTRLHHQHPYKESWSFQKYHSFIEIFIASNRIIRDNLIQTPTTILKNKPFQVYVNLFLISSSSHPVLMNLFNYLSNLNKSLSNQTFKNNNPTRNRSQTEKLLWSFSELDCSPDFLSSANLISTSSSQISSSIRIAVIRIGAETSILIRDWLQYNLSSLKDLIGPELFKNCF</sequence>
<gene>
    <name evidence="3" type="ORF">O181_075903</name>
</gene>
<evidence type="ECO:0008006" key="5">
    <source>
        <dbReference type="Google" id="ProtNLM"/>
    </source>
</evidence>
<name>A0A9Q3FDX4_9BASI</name>
<evidence type="ECO:0000313" key="4">
    <source>
        <dbReference type="Proteomes" id="UP000765509"/>
    </source>
</evidence>
<evidence type="ECO:0000256" key="2">
    <source>
        <dbReference type="ARBA" id="ARBA00023186"/>
    </source>
</evidence>
<dbReference type="EMBL" id="AVOT02040945">
    <property type="protein sequence ID" value="MBW0536188.1"/>
    <property type="molecule type" value="Genomic_DNA"/>
</dbReference>
<evidence type="ECO:0000313" key="3">
    <source>
        <dbReference type="EMBL" id="MBW0536188.1"/>
    </source>
</evidence>
<comment type="caution">
    <text evidence="3">The sequence shown here is derived from an EMBL/GenBank/DDBJ whole genome shotgun (WGS) entry which is preliminary data.</text>
</comment>
<dbReference type="Pfam" id="PF01774">
    <property type="entry name" value="UreD"/>
    <property type="match status" value="1"/>
</dbReference>
<dbReference type="OrthoDB" id="5550464at2759"/>
<keyword evidence="2" id="KW-0143">Chaperone</keyword>
<accession>A0A9Q3FDX4</accession>
<dbReference type="Proteomes" id="UP000765509">
    <property type="component" value="Unassembled WGS sequence"/>
</dbReference>
<dbReference type="InterPro" id="IPR002669">
    <property type="entry name" value="UreD"/>
</dbReference>
<dbReference type="GO" id="GO:0016151">
    <property type="term" value="F:nickel cation binding"/>
    <property type="evidence" value="ECO:0007669"/>
    <property type="project" value="InterPro"/>
</dbReference>
<dbReference type="PANTHER" id="PTHR33643:SF1">
    <property type="entry name" value="UREASE ACCESSORY PROTEIN D"/>
    <property type="match status" value="1"/>
</dbReference>
<dbReference type="PANTHER" id="PTHR33643">
    <property type="entry name" value="UREASE ACCESSORY PROTEIN D"/>
    <property type="match status" value="1"/>
</dbReference>
<protein>
    <recommendedName>
        <fullName evidence="5">Urease accessory protein UreD</fullName>
    </recommendedName>
</protein>
<dbReference type="AlphaFoldDB" id="A0A9Q3FDX4"/>
<proteinExistence type="inferred from homology"/>
<organism evidence="3 4">
    <name type="scientific">Austropuccinia psidii MF-1</name>
    <dbReference type="NCBI Taxonomy" id="1389203"/>
    <lineage>
        <taxon>Eukaryota</taxon>
        <taxon>Fungi</taxon>
        <taxon>Dikarya</taxon>
        <taxon>Basidiomycota</taxon>
        <taxon>Pucciniomycotina</taxon>
        <taxon>Pucciniomycetes</taxon>
        <taxon>Pucciniales</taxon>
        <taxon>Sphaerophragmiaceae</taxon>
        <taxon>Austropuccinia</taxon>
    </lineage>
</organism>
<comment type="similarity">
    <text evidence="1">Belongs to the UreD family.</text>
</comment>
<keyword evidence="4" id="KW-1185">Reference proteome</keyword>